<sequence length="156" mass="17570">MALQYQFGVVEASETFRKAVVELLKACSAEDIQPLVFETLEAFGHWLMVDPTRLSDGEKALLGVPNSQRQFHDVIVGHQGQLLPKIVRENMHLTAAFIFIAGCTVLNAQRTGNLIHEVMRLQSNISIAPHQVTLVVERMKGYRDYLTQTSPFDVYD</sequence>
<dbReference type="EMBL" id="JAQQWN010000005">
    <property type="protein sequence ID" value="KAK8084502.1"/>
    <property type="molecule type" value="Genomic_DNA"/>
</dbReference>
<organism evidence="1 2">
    <name type="scientific">Apiospora hydei</name>
    <dbReference type="NCBI Taxonomy" id="1337664"/>
    <lineage>
        <taxon>Eukaryota</taxon>
        <taxon>Fungi</taxon>
        <taxon>Dikarya</taxon>
        <taxon>Ascomycota</taxon>
        <taxon>Pezizomycotina</taxon>
        <taxon>Sordariomycetes</taxon>
        <taxon>Xylariomycetidae</taxon>
        <taxon>Amphisphaeriales</taxon>
        <taxon>Apiosporaceae</taxon>
        <taxon>Apiospora</taxon>
    </lineage>
</organism>
<proteinExistence type="predicted"/>
<gene>
    <name evidence="1" type="ORF">PG997_005773</name>
</gene>
<reference evidence="1 2" key="1">
    <citation type="submission" date="2023-01" db="EMBL/GenBank/DDBJ databases">
        <title>Analysis of 21 Apiospora genomes using comparative genomics revels a genus with tremendous synthesis potential of carbohydrate active enzymes and secondary metabolites.</title>
        <authorList>
            <person name="Sorensen T."/>
        </authorList>
    </citation>
    <scope>NUCLEOTIDE SEQUENCE [LARGE SCALE GENOMIC DNA]</scope>
    <source>
        <strain evidence="1 2">CBS 114990</strain>
    </source>
</reference>
<name>A0ABR1WNA6_9PEZI</name>
<protein>
    <submittedName>
        <fullName evidence="1">Uncharacterized protein</fullName>
    </submittedName>
</protein>
<dbReference type="Proteomes" id="UP001433268">
    <property type="component" value="Unassembled WGS sequence"/>
</dbReference>
<dbReference type="RefSeq" id="XP_066669011.1">
    <property type="nucleotide sequence ID" value="XM_066810088.1"/>
</dbReference>
<keyword evidence="2" id="KW-1185">Reference proteome</keyword>
<evidence type="ECO:0000313" key="2">
    <source>
        <dbReference type="Proteomes" id="UP001433268"/>
    </source>
</evidence>
<dbReference type="GeneID" id="92043148"/>
<accession>A0ABR1WNA6</accession>
<evidence type="ECO:0000313" key="1">
    <source>
        <dbReference type="EMBL" id="KAK8084502.1"/>
    </source>
</evidence>
<comment type="caution">
    <text evidence="1">The sequence shown here is derived from an EMBL/GenBank/DDBJ whole genome shotgun (WGS) entry which is preliminary data.</text>
</comment>